<feature type="compositionally biased region" description="Basic and acidic residues" evidence="3">
    <location>
        <begin position="291"/>
        <end position="301"/>
    </location>
</feature>
<evidence type="ECO:0000313" key="5">
    <source>
        <dbReference type="EMBL" id="OAF63449.1"/>
    </source>
</evidence>
<dbReference type="OrthoDB" id="207120at2759"/>
<dbReference type="InterPro" id="IPR057402">
    <property type="entry name" value="AIM3_BBC1_C"/>
</dbReference>
<dbReference type="SUPFAM" id="SSF50044">
    <property type="entry name" value="SH3-domain"/>
    <property type="match status" value="1"/>
</dbReference>
<feature type="compositionally biased region" description="Pro residues" evidence="3">
    <location>
        <begin position="603"/>
        <end position="616"/>
    </location>
</feature>
<feature type="compositionally biased region" description="Acidic residues" evidence="3">
    <location>
        <begin position="744"/>
        <end position="758"/>
    </location>
</feature>
<dbReference type="PANTHER" id="PTHR46026:SF1">
    <property type="entry name" value="RHO-TYPE GUANINE NUCLEOTIDE EXCHANGE FACTOR, ISOFORM F"/>
    <property type="match status" value="1"/>
</dbReference>
<feature type="compositionally biased region" description="Basic and acidic residues" evidence="3">
    <location>
        <begin position="235"/>
        <end position="255"/>
    </location>
</feature>
<protein>
    <recommendedName>
        <fullName evidence="4">SH3 domain-containing protein</fullName>
    </recommendedName>
</protein>
<feature type="compositionally biased region" description="Basic and acidic residues" evidence="3">
    <location>
        <begin position="327"/>
        <end position="337"/>
    </location>
</feature>
<feature type="compositionally biased region" description="Pro residues" evidence="3">
    <location>
        <begin position="212"/>
        <end position="228"/>
    </location>
</feature>
<feature type="compositionally biased region" description="Low complexity" evidence="3">
    <location>
        <begin position="149"/>
        <end position="166"/>
    </location>
</feature>
<evidence type="ECO:0000256" key="3">
    <source>
        <dbReference type="SAM" id="MobiDB-lite"/>
    </source>
</evidence>
<feature type="compositionally biased region" description="Pro residues" evidence="3">
    <location>
        <begin position="792"/>
        <end position="818"/>
    </location>
</feature>
<feature type="compositionally biased region" description="Low complexity" evidence="3">
    <location>
        <begin position="491"/>
        <end position="500"/>
    </location>
</feature>
<dbReference type="SMART" id="SM00326">
    <property type="entry name" value="SH3"/>
    <property type="match status" value="1"/>
</dbReference>
<dbReference type="Pfam" id="PF00018">
    <property type="entry name" value="SH3_1"/>
    <property type="match status" value="1"/>
</dbReference>
<feature type="compositionally biased region" description="Polar residues" evidence="3">
    <location>
        <begin position="944"/>
        <end position="954"/>
    </location>
</feature>
<dbReference type="AlphaFoldDB" id="A0A177AMZ5"/>
<evidence type="ECO:0000256" key="2">
    <source>
        <dbReference type="PROSITE-ProRule" id="PRU00192"/>
    </source>
</evidence>
<feature type="region of interest" description="Disordered" evidence="3">
    <location>
        <begin position="64"/>
        <end position="106"/>
    </location>
</feature>
<dbReference type="CDD" id="cd11887">
    <property type="entry name" value="SH3_Bbc1"/>
    <property type="match status" value="1"/>
</dbReference>
<organism evidence="5">
    <name type="scientific">Pseudogymnoascus destructans</name>
    <dbReference type="NCBI Taxonomy" id="655981"/>
    <lineage>
        <taxon>Eukaryota</taxon>
        <taxon>Fungi</taxon>
        <taxon>Dikarya</taxon>
        <taxon>Ascomycota</taxon>
        <taxon>Pezizomycotina</taxon>
        <taxon>Leotiomycetes</taxon>
        <taxon>Thelebolales</taxon>
        <taxon>Thelebolaceae</taxon>
        <taxon>Pseudogymnoascus</taxon>
    </lineage>
</organism>
<feature type="region of interest" description="Disordered" evidence="3">
    <location>
        <begin position="1038"/>
        <end position="1057"/>
    </location>
</feature>
<feature type="compositionally biased region" description="Acidic residues" evidence="3">
    <location>
        <begin position="842"/>
        <end position="851"/>
    </location>
</feature>
<name>A0A177AMZ5_9PEZI</name>
<feature type="compositionally biased region" description="Basic and acidic residues" evidence="3">
    <location>
        <begin position="269"/>
        <end position="280"/>
    </location>
</feature>
<gene>
    <name evidence="5" type="ORF">VC83_00666</name>
</gene>
<dbReference type="eggNOG" id="ENOG502QQMM">
    <property type="taxonomic scope" value="Eukaryota"/>
</dbReference>
<dbReference type="InterPro" id="IPR001452">
    <property type="entry name" value="SH3_domain"/>
</dbReference>
<feature type="compositionally biased region" description="Basic and acidic residues" evidence="3">
    <location>
        <begin position="170"/>
        <end position="182"/>
    </location>
</feature>
<dbReference type="Gene3D" id="2.30.30.40">
    <property type="entry name" value="SH3 Domains"/>
    <property type="match status" value="1"/>
</dbReference>
<feature type="compositionally biased region" description="Pro residues" evidence="3">
    <location>
        <begin position="897"/>
        <end position="910"/>
    </location>
</feature>
<dbReference type="Pfam" id="PF25459">
    <property type="entry name" value="AIM3_BBC1_C"/>
    <property type="match status" value="1"/>
</dbReference>
<dbReference type="InterPro" id="IPR035552">
    <property type="entry name" value="Mti1_SH3"/>
</dbReference>
<feature type="domain" description="SH3" evidence="4">
    <location>
        <begin position="3"/>
        <end position="67"/>
    </location>
</feature>
<feature type="region of interest" description="Disordered" evidence="3">
    <location>
        <begin position="142"/>
        <end position="959"/>
    </location>
</feature>
<dbReference type="Proteomes" id="UP000077154">
    <property type="component" value="Unassembled WGS sequence"/>
</dbReference>
<sequence length="1226" mass="131752">MPAPPFKVKAVYEYTSPHEDDLHFPNGQIITVTEEEDDDWYSGEYVDAEGVKQEGIFPRNFVEKYEPQAPPRPVRSARPKKEAEQAAPVQRPAPELAPAPVVAEPVPEPVPEPIVAETPVAIEKVVETIPPKIEPYALAVPKQAEKHAAPAQVAPRAAAPPAGRSPPAEEPDKPTGSFRDRIAAFNKSAAPPPAPFKLGGLGGGSSFIKKPFVPPPPSKNAYIPPPRDTPVAKIYRREEDPEIAARETENQESAEKAGLTATGQEGEEDQPKPTSLKERIALLQKQQAEQASRHTDAAQKKEKPKRPAKKRTDSQPVGEQLECEEVPLEKQESHETVGRQSIDSSRDETARQQPQKRRKSSKGPPVIPAPALEADGNDADMSGAGDETEEPDTGLEDSDAKPTVKSHAPPPPARGPVFPAHEPDVGDEEDVASDREEREEGEDDEEQGEDEEEEEEVDPEVRRKEEIRARMAKMSGGMGMHGMFGPPGGMPIPMAGAGAAPKKKKAASGDARPSGEYGYDESSPTSSRAPQVPIMALPGLSKVRTPEEMPSGVVMSTREPEEIPDVEDTVGAVAPAPSEHRPAPQRSSMSYGSFKAPAVPGGRPAPPLVPVEPRPAPVATALSPSAGSISDDELSTRVSAQTPTGEAPPKLTAAPNLPIREEKPIPSALSTAKAGSYEPSPVSPTTPGANKRASRVPPIPGSSPVVGAGQTRAPPPPPPTGSLSRASTGDARFAPVPTSTQREETDEEVTEYEGDYDTDIAPTEPHKDALKAQARESSIDDESARSSFGSPAGPPPPLPPVAAPRGVPPPLPSQPPPHARQSLDMPRAVPPPPPPPKQETSGDYDEDDDEYDPFKYTAPKSGVPVSAATVRKVSGDSEDLYSTSPPRHAPPPHDGRAPPPPPRDAAPPILPTASVAQAERAAPPPPPRELALTPTNRAAPRQSVDVQRSTGPTRRSTDLNRMSMDHGFIANDVDLAEGSLWWTNPSGVPPAFHGRKDLLHEAEESTVSKRGGKFVTTKDLYVLFPDYSQTVVTVQFDPQNPSDATFEQRHEQPPSRLRQDQLEEAHERFGSRIHDAVVAKKEVVVADGTPAGLILELLKPFKDALLPIGTRAYGALVYSNIGNSLTSQFDEIRPGDIITLRNAKFQGKHGPMHAKYTAEVGRGEGHVGVVAEWDGPKKKVRAWEQGRESKKVKLESFKLDDLRSGEVKIWRVMPRSWVGWEGENSK</sequence>
<dbReference type="InterPro" id="IPR036028">
    <property type="entry name" value="SH3-like_dom_sf"/>
</dbReference>
<dbReference type="PROSITE" id="PS50002">
    <property type="entry name" value="SH3"/>
    <property type="match status" value="1"/>
</dbReference>
<feature type="compositionally biased region" description="Basic and acidic residues" evidence="3">
    <location>
        <begin position="1046"/>
        <end position="1057"/>
    </location>
</feature>
<feature type="compositionally biased region" description="Basic and acidic residues" evidence="3">
    <location>
        <begin position="459"/>
        <end position="469"/>
    </location>
</feature>
<feature type="compositionally biased region" description="Acidic residues" evidence="3">
    <location>
        <begin position="386"/>
        <end position="397"/>
    </location>
</feature>
<feature type="compositionally biased region" description="Gly residues" evidence="3">
    <location>
        <begin position="476"/>
        <end position="487"/>
    </location>
</feature>
<accession>A0A177AMZ5</accession>
<feature type="compositionally biased region" description="Acidic residues" evidence="3">
    <location>
        <begin position="439"/>
        <end position="458"/>
    </location>
</feature>
<feature type="compositionally biased region" description="Low complexity" evidence="3">
    <location>
        <begin position="92"/>
        <end position="105"/>
    </location>
</feature>
<dbReference type="GeneID" id="36283759"/>
<feature type="compositionally biased region" description="Pro residues" evidence="3">
    <location>
        <begin position="828"/>
        <end position="837"/>
    </location>
</feature>
<reference evidence="5" key="1">
    <citation type="submission" date="2016-03" db="EMBL/GenBank/DDBJ databases">
        <title>Updated assembly of Pseudogymnoascus destructans, the fungus causing white-nose syndrome of bats.</title>
        <authorList>
            <person name="Palmer J.M."/>
            <person name="Drees K.P."/>
            <person name="Foster J.T."/>
            <person name="Lindner D.L."/>
        </authorList>
    </citation>
    <scope>NUCLEOTIDE SEQUENCE [LARGE SCALE GENOMIC DNA]</scope>
    <source>
        <strain evidence="5">20631-21</strain>
    </source>
</reference>
<evidence type="ECO:0000259" key="4">
    <source>
        <dbReference type="PROSITE" id="PS50002"/>
    </source>
</evidence>
<feature type="compositionally biased region" description="Basic and acidic residues" evidence="3">
    <location>
        <begin position="764"/>
        <end position="784"/>
    </location>
</feature>
<dbReference type="VEuPathDB" id="FungiDB:GMDG_06489"/>
<proteinExistence type="predicted"/>
<dbReference type="RefSeq" id="XP_024328717.1">
    <property type="nucleotide sequence ID" value="XM_024464353.1"/>
</dbReference>
<dbReference type="PANTHER" id="PTHR46026">
    <property type="entry name" value="RHO-TYPE GUANINE NUCLEOTIDE EXCHANGE FACTOR, ISOFORM F"/>
    <property type="match status" value="1"/>
</dbReference>
<keyword evidence="1 2" id="KW-0728">SH3 domain</keyword>
<dbReference type="EMBL" id="KV441386">
    <property type="protein sequence ID" value="OAF63449.1"/>
    <property type="molecule type" value="Genomic_DNA"/>
</dbReference>
<evidence type="ECO:0000256" key="1">
    <source>
        <dbReference type="ARBA" id="ARBA00022443"/>
    </source>
</evidence>